<evidence type="ECO:0000313" key="2">
    <source>
        <dbReference type="EMBL" id="OLP78445.1"/>
    </source>
</evidence>
<protein>
    <submittedName>
        <fullName evidence="2">Uncharacterized protein</fullName>
    </submittedName>
</protein>
<evidence type="ECO:0000313" key="3">
    <source>
        <dbReference type="Proteomes" id="UP000186817"/>
    </source>
</evidence>
<dbReference type="SUPFAM" id="SSF47823">
    <property type="entry name" value="lambda integrase-like, N-terminal domain"/>
    <property type="match status" value="1"/>
</dbReference>
<proteinExistence type="predicted"/>
<feature type="compositionally biased region" description="Low complexity" evidence="1">
    <location>
        <begin position="340"/>
        <end position="360"/>
    </location>
</feature>
<comment type="caution">
    <text evidence="2">The sequence shown here is derived from an EMBL/GenBank/DDBJ whole genome shotgun (WGS) entry which is preliminary data.</text>
</comment>
<evidence type="ECO:0000256" key="1">
    <source>
        <dbReference type="SAM" id="MobiDB-lite"/>
    </source>
</evidence>
<keyword evidence="3" id="KW-1185">Reference proteome</keyword>
<dbReference type="OMA" id="VLMEDYV"/>
<dbReference type="AlphaFoldDB" id="A0A1Q9C6D2"/>
<dbReference type="Proteomes" id="UP000186817">
    <property type="component" value="Unassembled WGS sequence"/>
</dbReference>
<accession>A0A1Q9C6D2</accession>
<sequence length="386" mass="42695">MSFFMSLWPSDKISAVAEGGAARDGGAHHWHAKSLDPDRAALLLVWKTRASTLKRYLSYYRHWRQAKLRYPPGRPADLVDYLLARRDEPCGRSVLEAILKAISWMERVAEYPEEQRATHGRLAWAAKDKKILSDGATAGYHAKTDQDLWTQPQSPGATGRYLGARLLREELLAKRRLQPAEGDASYKRDYLMPRLKSDGGLEPKPACYADAMVATAGLLGILGLPLELQGYWTEHSERSVLPTALSLMDVPPQDKDLLGRWKPEGSDVYARSFGGRLQALFAGAAREADRYTRLDEREIAADLVPWLMERPKLSRDQAELTVEGLRREVTAGLGGPGTPSPLAATTSTSDGTSGSSSESSPELVPDMVAYRQAKLSFLAQFPFLTL</sequence>
<dbReference type="EMBL" id="LSRX01001610">
    <property type="protein sequence ID" value="OLP78445.1"/>
    <property type="molecule type" value="Genomic_DNA"/>
</dbReference>
<reference evidence="2 3" key="1">
    <citation type="submission" date="2016-02" db="EMBL/GenBank/DDBJ databases">
        <title>Genome analysis of coral dinoflagellate symbionts highlights evolutionary adaptations to a symbiotic lifestyle.</title>
        <authorList>
            <person name="Aranda M."/>
            <person name="Li Y."/>
            <person name="Liew Y.J."/>
            <person name="Baumgarten S."/>
            <person name="Simakov O."/>
            <person name="Wilson M."/>
            <person name="Piel J."/>
            <person name="Ashoor H."/>
            <person name="Bougouffa S."/>
            <person name="Bajic V.B."/>
            <person name="Ryu T."/>
            <person name="Ravasi T."/>
            <person name="Bayer T."/>
            <person name="Micklem G."/>
            <person name="Kim H."/>
            <person name="Bhak J."/>
            <person name="Lajeunesse T.C."/>
            <person name="Voolstra C.R."/>
        </authorList>
    </citation>
    <scope>NUCLEOTIDE SEQUENCE [LARGE SCALE GENOMIC DNA]</scope>
    <source>
        <strain evidence="2 3">CCMP2467</strain>
    </source>
</reference>
<name>A0A1Q9C6D2_SYMMI</name>
<organism evidence="2 3">
    <name type="scientific">Symbiodinium microadriaticum</name>
    <name type="common">Dinoflagellate</name>
    <name type="synonym">Zooxanthella microadriatica</name>
    <dbReference type="NCBI Taxonomy" id="2951"/>
    <lineage>
        <taxon>Eukaryota</taxon>
        <taxon>Sar</taxon>
        <taxon>Alveolata</taxon>
        <taxon>Dinophyceae</taxon>
        <taxon>Suessiales</taxon>
        <taxon>Symbiodiniaceae</taxon>
        <taxon>Symbiodinium</taxon>
    </lineage>
</organism>
<gene>
    <name evidence="2" type="ORF">AK812_SmicGene41368</name>
</gene>
<feature type="region of interest" description="Disordered" evidence="1">
    <location>
        <begin position="330"/>
        <end position="363"/>
    </location>
</feature>